<name>A0A395IPR8_9HELO</name>
<dbReference type="PANTHER" id="PTHR11076:SF33">
    <property type="entry name" value="DNA POLYMERASE KAPPA"/>
    <property type="match status" value="1"/>
</dbReference>
<organism evidence="1 2">
    <name type="scientific">Monilinia fructigena</name>
    <dbReference type="NCBI Taxonomy" id="38457"/>
    <lineage>
        <taxon>Eukaryota</taxon>
        <taxon>Fungi</taxon>
        <taxon>Dikarya</taxon>
        <taxon>Ascomycota</taxon>
        <taxon>Pezizomycotina</taxon>
        <taxon>Leotiomycetes</taxon>
        <taxon>Helotiales</taxon>
        <taxon>Sclerotiniaceae</taxon>
        <taxon>Monilinia</taxon>
    </lineage>
</organism>
<comment type="caution">
    <text evidence="1">The sequence shown here is derived from an EMBL/GenBank/DDBJ whole genome shotgun (WGS) entry which is preliminary data.</text>
</comment>
<dbReference type="GO" id="GO:0003887">
    <property type="term" value="F:DNA-directed DNA polymerase activity"/>
    <property type="evidence" value="ECO:0007669"/>
    <property type="project" value="TreeGrafter"/>
</dbReference>
<dbReference type="Proteomes" id="UP000249056">
    <property type="component" value="Unassembled WGS sequence"/>
</dbReference>
<keyword evidence="2" id="KW-1185">Reference proteome</keyword>
<dbReference type="OrthoDB" id="1747274at2759"/>
<sequence>MASGITTPGEKEDSEHKSLKYSLLGPSLTKSGQDSVDQSKVSEIIYNASKGSKYFNHEETRDKTLTVKIERILAKKAEFREA</sequence>
<gene>
    <name evidence="1" type="ORF">DID88_002947</name>
</gene>
<dbReference type="Gene3D" id="1.10.150.810">
    <property type="match status" value="1"/>
</dbReference>
<dbReference type="GO" id="GO:0042276">
    <property type="term" value="P:error-prone translesion synthesis"/>
    <property type="evidence" value="ECO:0007669"/>
    <property type="project" value="TreeGrafter"/>
</dbReference>
<dbReference type="AlphaFoldDB" id="A0A395IPR8"/>
<proteinExistence type="predicted"/>
<dbReference type="GO" id="GO:0005634">
    <property type="term" value="C:nucleus"/>
    <property type="evidence" value="ECO:0007669"/>
    <property type="project" value="TreeGrafter"/>
</dbReference>
<dbReference type="PANTHER" id="PTHR11076">
    <property type="entry name" value="DNA REPAIR POLYMERASE UMUC / TRANSFERASE FAMILY MEMBER"/>
    <property type="match status" value="1"/>
</dbReference>
<protein>
    <submittedName>
        <fullName evidence="1">Uncharacterized protein</fullName>
    </submittedName>
</protein>
<dbReference type="InterPro" id="IPR050116">
    <property type="entry name" value="DNA_polymerase-Y"/>
</dbReference>
<evidence type="ECO:0000313" key="2">
    <source>
        <dbReference type="Proteomes" id="UP000249056"/>
    </source>
</evidence>
<reference evidence="1 2" key="1">
    <citation type="submission" date="2018-06" db="EMBL/GenBank/DDBJ databases">
        <title>Genome Sequence of the Brown Rot Fungal Pathogen Monilinia fructigena.</title>
        <authorList>
            <person name="Landi L."/>
            <person name="De Miccolis Angelini R.M."/>
            <person name="Pollastro S."/>
            <person name="Abate D."/>
            <person name="Faretra F."/>
            <person name="Romanazzi G."/>
        </authorList>
    </citation>
    <scope>NUCLEOTIDE SEQUENCE [LARGE SCALE GENOMIC DNA]</scope>
    <source>
        <strain evidence="1 2">Mfrg269</strain>
    </source>
</reference>
<dbReference type="EMBL" id="QKRW01000028">
    <property type="protein sequence ID" value="RAL61884.1"/>
    <property type="molecule type" value="Genomic_DNA"/>
</dbReference>
<accession>A0A395IPR8</accession>
<evidence type="ECO:0000313" key="1">
    <source>
        <dbReference type="EMBL" id="RAL61884.1"/>
    </source>
</evidence>